<feature type="transmembrane region" description="Helical" evidence="1">
    <location>
        <begin position="90"/>
        <end position="115"/>
    </location>
</feature>
<feature type="transmembrane region" description="Helical" evidence="1">
    <location>
        <begin position="139"/>
        <end position="157"/>
    </location>
</feature>
<evidence type="ECO:0000256" key="1">
    <source>
        <dbReference type="SAM" id="Phobius"/>
    </source>
</evidence>
<dbReference type="EMBL" id="JAUHHV010000001">
    <property type="protein sequence ID" value="KAK1434906.1"/>
    <property type="molecule type" value="Genomic_DNA"/>
</dbReference>
<evidence type="ECO:0000313" key="2">
    <source>
        <dbReference type="EMBL" id="KAK1434906.1"/>
    </source>
</evidence>
<sequence length="186" mass="21026">MCCVLSSCSVLLIRVSCWGIEFCFGYTCVVWWSELFSIYFCYKYAILPTSPTKKKVANKIPRRTIVASTHRLRDCYARLADNGDGVFGRYLMFCLGLMHVATGVNLMVVIALRVVNMGFAASPSDCCCQVSLRIISELLALRLGFLIFVSFNMFMVLKTMFMILEVRPLDIGKFVGDDEKINFDSL</sequence>
<dbReference type="Proteomes" id="UP001229421">
    <property type="component" value="Unassembled WGS sequence"/>
</dbReference>
<comment type="caution">
    <text evidence="2">The sequence shown here is derived from an EMBL/GenBank/DDBJ whole genome shotgun (WGS) entry which is preliminary data.</text>
</comment>
<keyword evidence="1" id="KW-1133">Transmembrane helix</keyword>
<evidence type="ECO:0000313" key="3">
    <source>
        <dbReference type="Proteomes" id="UP001229421"/>
    </source>
</evidence>
<gene>
    <name evidence="2" type="ORF">QVD17_00661</name>
</gene>
<proteinExistence type="predicted"/>
<keyword evidence="3" id="KW-1185">Reference proteome</keyword>
<name>A0AAD8L926_TARER</name>
<accession>A0AAD8L926</accession>
<organism evidence="2 3">
    <name type="scientific">Tagetes erecta</name>
    <name type="common">African marigold</name>
    <dbReference type="NCBI Taxonomy" id="13708"/>
    <lineage>
        <taxon>Eukaryota</taxon>
        <taxon>Viridiplantae</taxon>
        <taxon>Streptophyta</taxon>
        <taxon>Embryophyta</taxon>
        <taxon>Tracheophyta</taxon>
        <taxon>Spermatophyta</taxon>
        <taxon>Magnoliopsida</taxon>
        <taxon>eudicotyledons</taxon>
        <taxon>Gunneridae</taxon>
        <taxon>Pentapetalae</taxon>
        <taxon>asterids</taxon>
        <taxon>campanulids</taxon>
        <taxon>Asterales</taxon>
        <taxon>Asteraceae</taxon>
        <taxon>Asteroideae</taxon>
        <taxon>Heliantheae alliance</taxon>
        <taxon>Tageteae</taxon>
        <taxon>Tagetes</taxon>
    </lineage>
</organism>
<keyword evidence="1" id="KW-0812">Transmembrane</keyword>
<protein>
    <submittedName>
        <fullName evidence="2">Uncharacterized protein</fullName>
    </submittedName>
</protein>
<dbReference type="AlphaFoldDB" id="A0AAD8L926"/>
<reference evidence="2" key="1">
    <citation type="journal article" date="2023" name="bioRxiv">
        <title>Improved chromosome-level genome assembly for marigold (Tagetes erecta).</title>
        <authorList>
            <person name="Jiang F."/>
            <person name="Yuan L."/>
            <person name="Wang S."/>
            <person name="Wang H."/>
            <person name="Xu D."/>
            <person name="Wang A."/>
            <person name="Fan W."/>
        </authorList>
    </citation>
    <scope>NUCLEOTIDE SEQUENCE</scope>
    <source>
        <strain evidence="2">WSJ</strain>
        <tissue evidence="2">Leaf</tissue>
    </source>
</reference>
<keyword evidence="1" id="KW-0472">Membrane</keyword>